<dbReference type="Proteomes" id="UP000281726">
    <property type="component" value="Unassembled WGS sequence"/>
</dbReference>
<gene>
    <name evidence="3" type="ORF">D7223_14435</name>
</gene>
<evidence type="ECO:0000256" key="2">
    <source>
        <dbReference type="SAM" id="SignalP"/>
    </source>
</evidence>
<dbReference type="EMBL" id="RBAK01000005">
    <property type="protein sequence ID" value="RKN46143.1"/>
    <property type="molecule type" value="Genomic_DNA"/>
</dbReference>
<feature type="region of interest" description="Disordered" evidence="1">
    <location>
        <begin position="41"/>
        <end position="82"/>
    </location>
</feature>
<keyword evidence="2" id="KW-0732">Signal</keyword>
<reference evidence="3 4" key="1">
    <citation type="journal article" date="2004" name="Syst. Appl. Microbiol.">
        <title>Cryptoendolithic actinomycetes from antarctic sandstone rock samples: Micromonospora endolithica sp. nov. and two isolates related to Micromonospora coerulea Jensen 1932.</title>
        <authorList>
            <person name="Hirsch P."/>
            <person name="Mevs U."/>
            <person name="Kroppenstedt R.M."/>
            <person name="Schumann P."/>
            <person name="Stackebrandt E."/>
        </authorList>
    </citation>
    <scope>NUCLEOTIDE SEQUENCE [LARGE SCALE GENOMIC DNA]</scope>
    <source>
        <strain evidence="3 4">JCM 12677</strain>
    </source>
</reference>
<evidence type="ECO:0008006" key="5">
    <source>
        <dbReference type="Google" id="ProtNLM"/>
    </source>
</evidence>
<comment type="caution">
    <text evidence="3">The sequence shown here is derived from an EMBL/GenBank/DDBJ whole genome shotgun (WGS) entry which is preliminary data.</text>
</comment>
<dbReference type="RefSeq" id="WP_120728926.1">
    <property type="nucleotide sequence ID" value="NZ_RBAK01000005.1"/>
</dbReference>
<proteinExistence type="predicted"/>
<accession>A0A3A9ZCT6</accession>
<name>A0A3A9ZCT6_9ACTN</name>
<dbReference type="AlphaFoldDB" id="A0A3A9ZCT6"/>
<sequence length="82" mass="8680">MNRWRRSSRRPVTARPLHLACAAIAAAALAAAARHRRRTLPPAGIEVPLPDLHDLPGGYEPASRQPVSATGRSSGDAGPVVR</sequence>
<protein>
    <recommendedName>
        <fullName evidence="5">Secreted protein</fullName>
    </recommendedName>
</protein>
<evidence type="ECO:0000256" key="1">
    <source>
        <dbReference type="SAM" id="MobiDB-lite"/>
    </source>
</evidence>
<keyword evidence="4" id="KW-1185">Reference proteome</keyword>
<evidence type="ECO:0000313" key="3">
    <source>
        <dbReference type="EMBL" id="RKN46143.1"/>
    </source>
</evidence>
<feature type="chain" id="PRO_5038928051" description="Secreted protein" evidence="2">
    <location>
        <begin position="31"/>
        <end position="82"/>
    </location>
</feature>
<organism evidence="3 4">
    <name type="scientific">Micromonospora endolithica</name>
    <dbReference type="NCBI Taxonomy" id="230091"/>
    <lineage>
        <taxon>Bacteria</taxon>
        <taxon>Bacillati</taxon>
        <taxon>Actinomycetota</taxon>
        <taxon>Actinomycetes</taxon>
        <taxon>Micromonosporales</taxon>
        <taxon>Micromonosporaceae</taxon>
        <taxon>Micromonospora</taxon>
    </lineage>
</organism>
<feature type="signal peptide" evidence="2">
    <location>
        <begin position="1"/>
        <end position="30"/>
    </location>
</feature>
<evidence type="ECO:0000313" key="4">
    <source>
        <dbReference type="Proteomes" id="UP000281726"/>
    </source>
</evidence>